<feature type="transmembrane region" description="Helical" evidence="5">
    <location>
        <begin position="111"/>
        <end position="131"/>
    </location>
</feature>
<keyword evidence="2 5" id="KW-0812">Transmembrane</keyword>
<evidence type="ECO:0000256" key="4">
    <source>
        <dbReference type="ARBA" id="ARBA00023136"/>
    </source>
</evidence>
<feature type="transmembrane region" description="Helical" evidence="5">
    <location>
        <begin position="79"/>
        <end position="99"/>
    </location>
</feature>
<evidence type="ECO:0000256" key="3">
    <source>
        <dbReference type="ARBA" id="ARBA00022989"/>
    </source>
</evidence>
<feature type="transmembrane region" description="Helical" evidence="5">
    <location>
        <begin position="531"/>
        <end position="549"/>
    </location>
</feature>
<evidence type="ECO:0000256" key="1">
    <source>
        <dbReference type="ARBA" id="ARBA00004141"/>
    </source>
</evidence>
<dbReference type="EMBL" id="FQVG01000040">
    <property type="protein sequence ID" value="SHF18346.1"/>
    <property type="molecule type" value="Genomic_DNA"/>
</dbReference>
<sequence length="576" mass="66461">MLKKLYLLPLCLIFFVPLIVCEKILILPDHLKNFWIAGVNFDYFSYYKSKVLLILVLFSLISLLYRLRKDEISIKSSKLYIPLFVYLFFIIMSTIFSKYKDISLWGFPDRYEGAMVLFSYIIIFFVFALVPKIKDTQIILNSFLISSFLIGVISMLQFFNLDFIKSYIVGKLHIFQLQYLGKVYIKFNPGPRYVYATLYNSNYVGSFMAISFIVTFILYVLNNEKKRIIYGILSVIMFFSLIACHSRAGILGVMVAVIFFAVYKYKEILKNFKFVAPILIIYLLVYVFINTLSSSYIGNKIESLFVDINKTITNSTNNNLRDVKIYNNAVCLNFDKATLNFVFDNEKIFATDENNKRVSFKFDSNKNEFLFENPTYSQLKYFINNYNNMPVLILNNGYDNLNLIKTKEGFKILSFSGKINNINPVDKIDVKGKEKLGSGRVYIWSRSIPLIKNTLFLGYGPDTYALYFPQYDYIGKFLFLGTPSILVDKPHNMYLQNAINIGVIGTLAFLIFILCYLIFSFKAINTLKDSSLSTISISIFFALIAYLVAGVFNDSVVYVAPLFWALGGLNFKILNN</sequence>
<protein>
    <submittedName>
        <fullName evidence="7">O-Antigen ligase</fullName>
    </submittedName>
</protein>
<feature type="transmembrane region" description="Helical" evidence="5">
    <location>
        <begin position="203"/>
        <end position="221"/>
    </location>
</feature>
<evidence type="ECO:0000313" key="7">
    <source>
        <dbReference type="EMBL" id="SHF18346.1"/>
    </source>
</evidence>
<keyword evidence="3 5" id="KW-1133">Transmembrane helix</keyword>
<comment type="subcellular location">
    <subcellularLocation>
        <location evidence="1">Membrane</location>
        <topology evidence="1">Multi-pass membrane protein</topology>
    </subcellularLocation>
</comment>
<accession>A0A1M4ZLA2</accession>
<dbReference type="PANTHER" id="PTHR37422:SF13">
    <property type="entry name" value="LIPOPOLYSACCHARIDE BIOSYNTHESIS PROTEIN PA4999-RELATED"/>
    <property type="match status" value="1"/>
</dbReference>
<dbReference type="InterPro" id="IPR007016">
    <property type="entry name" value="O-antigen_ligase-rel_domated"/>
</dbReference>
<gene>
    <name evidence="7" type="ORF">SAMN02746091_01943</name>
</gene>
<feature type="transmembrane region" description="Helical" evidence="5">
    <location>
        <begin position="45"/>
        <end position="67"/>
    </location>
</feature>
<feature type="transmembrane region" description="Helical" evidence="5">
    <location>
        <begin position="498"/>
        <end position="519"/>
    </location>
</feature>
<feature type="domain" description="O-antigen ligase-related" evidence="6">
    <location>
        <begin position="417"/>
        <end position="510"/>
    </location>
</feature>
<keyword evidence="8" id="KW-1185">Reference proteome</keyword>
<dbReference type="AlphaFoldDB" id="A0A1M4ZLA2"/>
<dbReference type="Proteomes" id="UP000184423">
    <property type="component" value="Unassembled WGS sequence"/>
</dbReference>
<evidence type="ECO:0000256" key="5">
    <source>
        <dbReference type="SAM" id="Phobius"/>
    </source>
</evidence>
<dbReference type="InterPro" id="IPR051533">
    <property type="entry name" value="WaaL-like"/>
</dbReference>
<evidence type="ECO:0000313" key="8">
    <source>
        <dbReference type="Proteomes" id="UP000184423"/>
    </source>
</evidence>
<feature type="transmembrane region" description="Helical" evidence="5">
    <location>
        <begin position="138"/>
        <end position="159"/>
    </location>
</feature>
<dbReference type="GO" id="GO:0016020">
    <property type="term" value="C:membrane"/>
    <property type="evidence" value="ECO:0007669"/>
    <property type="project" value="UniProtKB-SubCell"/>
</dbReference>
<feature type="transmembrane region" description="Helical" evidence="5">
    <location>
        <begin position="249"/>
        <end position="265"/>
    </location>
</feature>
<name>A0A1M4ZLA2_9CLOT</name>
<organism evidence="7 8">
    <name type="scientific">Caloramator proteoclasticus DSM 10124</name>
    <dbReference type="NCBI Taxonomy" id="1121262"/>
    <lineage>
        <taxon>Bacteria</taxon>
        <taxon>Bacillati</taxon>
        <taxon>Bacillota</taxon>
        <taxon>Clostridia</taxon>
        <taxon>Eubacteriales</taxon>
        <taxon>Clostridiaceae</taxon>
        <taxon>Caloramator</taxon>
    </lineage>
</organism>
<evidence type="ECO:0000259" key="6">
    <source>
        <dbReference type="Pfam" id="PF04932"/>
    </source>
</evidence>
<keyword evidence="7" id="KW-0436">Ligase</keyword>
<keyword evidence="4 5" id="KW-0472">Membrane</keyword>
<proteinExistence type="predicted"/>
<feature type="transmembrane region" description="Helical" evidence="5">
    <location>
        <begin position="272"/>
        <end position="289"/>
    </location>
</feature>
<dbReference type="PANTHER" id="PTHR37422">
    <property type="entry name" value="TEICHURONIC ACID BIOSYNTHESIS PROTEIN TUAE"/>
    <property type="match status" value="1"/>
</dbReference>
<dbReference type="Pfam" id="PF04932">
    <property type="entry name" value="Wzy_C"/>
    <property type="match status" value="1"/>
</dbReference>
<reference evidence="8" key="1">
    <citation type="submission" date="2016-11" db="EMBL/GenBank/DDBJ databases">
        <authorList>
            <person name="Varghese N."/>
            <person name="Submissions S."/>
        </authorList>
    </citation>
    <scope>NUCLEOTIDE SEQUENCE [LARGE SCALE GENOMIC DNA]</scope>
    <source>
        <strain evidence="8">DSM 10124</strain>
    </source>
</reference>
<dbReference type="GO" id="GO:0016874">
    <property type="term" value="F:ligase activity"/>
    <property type="evidence" value="ECO:0007669"/>
    <property type="project" value="UniProtKB-KW"/>
</dbReference>
<evidence type="ECO:0000256" key="2">
    <source>
        <dbReference type="ARBA" id="ARBA00022692"/>
    </source>
</evidence>